<evidence type="ECO:0000313" key="13">
    <source>
        <dbReference type="Proteomes" id="UP000041254"/>
    </source>
</evidence>
<gene>
    <name evidence="12" type="ORF">Vbra_1819</name>
</gene>
<dbReference type="GO" id="GO:0003887">
    <property type="term" value="F:DNA-directed DNA polymerase activity"/>
    <property type="evidence" value="ECO:0007669"/>
    <property type="project" value="UniProtKB-KW"/>
</dbReference>
<proteinExistence type="predicted"/>
<dbReference type="Proteomes" id="UP000041254">
    <property type="component" value="Unassembled WGS sequence"/>
</dbReference>
<dbReference type="InterPro" id="IPR012337">
    <property type="entry name" value="RNaseH-like_sf"/>
</dbReference>
<dbReference type="InterPro" id="IPR039537">
    <property type="entry name" value="Retrotran_Ty1/copia-like"/>
</dbReference>
<keyword evidence="8" id="KW-0808">Transferase</keyword>
<keyword evidence="2" id="KW-0479">Metal-binding</keyword>
<feature type="compositionally biased region" description="Pro residues" evidence="10">
    <location>
        <begin position="493"/>
        <end position="514"/>
    </location>
</feature>
<organism evidence="12 13">
    <name type="scientific">Vitrella brassicaformis (strain CCMP3155)</name>
    <dbReference type="NCBI Taxonomy" id="1169540"/>
    <lineage>
        <taxon>Eukaryota</taxon>
        <taxon>Sar</taxon>
        <taxon>Alveolata</taxon>
        <taxon>Colpodellida</taxon>
        <taxon>Vitrellaceae</taxon>
        <taxon>Vitrella</taxon>
    </lineage>
</organism>
<evidence type="ECO:0000256" key="2">
    <source>
        <dbReference type="ARBA" id="ARBA00022723"/>
    </source>
</evidence>
<dbReference type="GO" id="GO:0003676">
    <property type="term" value="F:nucleic acid binding"/>
    <property type="evidence" value="ECO:0007669"/>
    <property type="project" value="InterPro"/>
</dbReference>
<dbReference type="GO" id="GO:0003964">
    <property type="term" value="F:RNA-directed DNA polymerase activity"/>
    <property type="evidence" value="ECO:0007669"/>
    <property type="project" value="UniProtKB-KW"/>
</dbReference>
<keyword evidence="4" id="KW-0378">Hydrolase</keyword>
<keyword evidence="9" id="KW-0233">DNA recombination</keyword>
<dbReference type="PANTHER" id="PTHR42648:SF11">
    <property type="entry name" value="TRANSPOSON TY4-P GAG-POL POLYPROTEIN"/>
    <property type="match status" value="1"/>
</dbReference>
<evidence type="ECO:0000256" key="4">
    <source>
        <dbReference type="ARBA" id="ARBA00022801"/>
    </source>
</evidence>
<dbReference type="VEuPathDB" id="CryptoDB:Vbra_1819"/>
<dbReference type="GO" id="GO:0016787">
    <property type="term" value="F:hydrolase activity"/>
    <property type="evidence" value="ECO:0007669"/>
    <property type="project" value="UniProtKB-KW"/>
</dbReference>
<feature type="domain" description="Integrase catalytic" evidence="11">
    <location>
        <begin position="307"/>
        <end position="408"/>
    </location>
</feature>
<dbReference type="Gene3D" id="3.30.420.10">
    <property type="entry name" value="Ribonuclease H-like superfamily/Ribonuclease H"/>
    <property type="match status" value="1"/>
</dbReference>
<reference evidence="12 13" key="1">
    <citation type="submission" date="2014-11" db="EMBL/GenBank/DDBJ databases">
        <authorList>
            <person name="Zhu J."/>
            <person name="Qi W."/>
            <person name="Song R."/>
        </authorList>
    </citation>
    <scope>NUCLEOTIDE SEQUENCE [LARGE SCALE GENOMIC DNA]</scope>
</reference>
<evidence type="ECO:0000256" key="9">
    <source>
        <dbReference type="ARBA" id="ARBA00023172"/>
    </source>
</evidence>
<dbReference type="PhylomeDB" id="A0A0G4GQX8"/>
<evidence type="ECO:0000256" key="5">
    <source>
        <dbReference type="ARBA" id="ARBA00022842"/>
    </source>
</evidence>
<accession>A0A0G4GQX8</accession>
<keyword evidence="13" id="KW-1185">Reference proteome</keyword>
<keyword evidence="3" id="KW-0255">Endonuclease</keyword>
<dbReference type="GO" id="GO:0046872">
    <property type="term" value="F:metal ion binding"/>
    <property type="evidence" value="ECO:0007669"/>
    <property type="project" value="UniProtKB-KW"/>
</dbReference>
<keyword evidence="8" id="KW-0548">Nucleotidyltransferase</keyword>
<dbReference type="OrthoDB" id="413361at2759"/>
<dbReference type="PROSITE" id="PS50994">
    <property type="entry name" value="INTEGRASE"/>
    <property type="match status" value="1"/>
</dbReference>
<evidence type="ECO:0000313" key="12">
    <source>
        <dbReference type="EMBL" id="CEM32857.1"/>
    </source>
</evidence>
<keyword evidence="6" id="KW-0229">DNA integration</keyword>
<evidence type="ECO:0000256" key="3">
    <source>
        <dbReference type="ARBA" id="ARBA00022759"/>
    </source>
</evidence>
<dbReference type="EMBL" id="CDMY01000767">
    <property type="protein sequence ID" value="CEM32857.1"/>
    <property type="molecule type" value="Genomic_DNA"/>
</dbReference>
<evidence type="ECO:0000256" key="7">
    <source>
        <dbReference type="ARBA" id="ARBA00022918"/>
    </source>
</evidence>
<evidence type="ECO:0000256" key="1">
    <source>
        <dbReference type="ARBA" id="ARBA00022722"/>
    </source>
</evidence>
<dbReference type="Pfam" id="PF25597">
    <property type="entry name" value="SH3_retrovirus"/>
    <property type="match status" value="1"/>
</dbReference>
<keyword evidence="5" id="KW-0460">Magnesium</keyword>
<dbReference type="InterPro" id="IPR036397">
    <property type="entry name" value="RNaseH_sf"/>
</dbReference>
<dbReference type="GO" id="GO:0015074">
    <property type="term" value="P:DNA integration"/>
    <property type="evidence" value="ECO:0007669"/>
    <property type="project" value="UniProtKB-KW"/>
</dbReference>
<dbReference type="InParanoid" id="A0A0G4GQX8"/>
<dbReference type="STRING" id="1169540.A0A0G4GQX8"/>
<dbReference type="PANTHER" id="PTHR42648">
    <property type="entry name" value="TRANSPOSASE, PUTATIVE-RELATED"/>
    <property type="match status" value="1"/>
</dbReference>
<feature type="compositionally biased region" description="Pro residues" evidence="10">
    <location>
        <begin position="533"/>
        <end position="551"/>
    </location>
</feature>
<keyword evidence="8" id="KW-0239">DNA-directed DNA polymerase</keyword>
<sequence length="571" mass="62901">MRRIGMVDCDFCHKTHWGGWRYCDDRINKLRNGDSRALMGNRGNGGTAQPVTVEQHHIDRDSWCLITQRVITVQPIVSELYSIDLQSSMLVDCAATNSAVRDGKHLVNISPLAVPEIIRTASNDLMPIKAVGTLPLTMQSTSGPVTLTIGNIAVVLDLKYNVFATDDINLHGYGVYLSHQVASHFIHESTGVSIPLSRVDQCVLAVDSSEQNYNYWHNKSHATAKALSRMSEWPENENVKVPNDLPPCDSCKLGAMREVPKEGEPIKADFIGDLVTADIKPVKTSIIGNLISSSSAPNTDGHGIHRLRTDNGGEFHSRLFCSTCADLNIKQEFSAAHHQHQNGIVERSIGIIVDMSRKLLHQSGLWTFRDLLWPYAVKWATYLRNRMPHAALSRERLMTPIEALRGVKPDYKDIHAFGALAYVHQRKAPEGPRRHPFDFKAEKGVYLGRKENTKDVHCVFIPDRSVVVESRDVSVHESVFPLKTASKTTTPATPFPATPAVPTPPQPRPAPYPPHGYFAHPHPTAPPLIQQGVPPPQPPAPAPQPPAPAAPLPTAAVSENDGSEGEQPQQH</sequence>
<dbReference type="AlphaFoldDB" id="A0A0G4GQX8"/>
<name>A0A0G4GQX8_VITBC</name>
<dbReference type="GO" id="GO:0004519">
    <property type="term" value="F:endonuclease activity"/>
    <property type="evidence" value="ECO:0007669"/>
    <property type="project" value="UniProtKB-KW"/>
</dbReference>
<feature type="region of interest" description="Disordered" evidence="10">
    <location>
        <begin position="486"/>
        <end position="571"/>
    </location>
</feature>
<keyword evidence="1" id="KW-0540">Nuclease</keyword>
<evidence type="ECO:0000256" key="10">
    <source>
        <dbReference type="SAM" id="MobiDB-lite"/>
    </source>
</evidence>
<dbReference type="SUPFAM" id="SSF53098">
    <property type="entry name" value="Ribonuclease H-like"/>
    <property type="match status" value="1"/>
</dbReference>
<evidence type="ECO:0000256" key="6">
    <source>
        <dbReference type="ARBA" id="ARBA00022908"/>
    </source>
</evidence>
<dbReference type="GO" id="GO:0006310">
    <property type="term" value="P:DNA recombination"/>
    <property type="evidence" value="ECO:0007669"/>
    <property type="project" value="UniProtKB-KW"/>
</dbReference>
<keyword evidence="7" id="KW-0695">RNA-directed DNA polymerase</keyword>
<evidence type="ECO:0000256" key="8">
    <source>
        <dbReference type="ARBA" id="ARBA00022932"/>
    </source>
</evidence>
<dbReference type="InterPro" id="IPR057670">
    <property type="entry name" value="SH3_retrovirus"/>
</dbReference>
<protein>
    <recommendedName>
        <fullName evidence="11">Integrase catalytic domain-containing protein</fullName>
    </recommendedName>
</protein>
<dbReference type="InterPro" id="IPR001584">
    <property type="entry name" value="Integrase_cat-core"/>
</dbReference>
<evidence type="ECO:0000259" key="11">
    <source>
        <dbReference type="PROSITE" id="PS50994"/>
    </source>
</evidence>